<dbReference type="CDD" id="cd24152">
    <property type="entry name" value="ASKHA_NBD_ROK-like"/>
    <property type="match status" value="1"/>
</dbReference>
<dbReference type="RefSeq" id="WP_086950735.1">
    <property type="nucleotide sequence ID" value="NZ_FWFD01000007.1"/>
</dbReference>
<dbReference type="OrthoDB" id="9795247at2"/>
<evidence type="ECO:0000313" key="2">
    <source>
        <dbReference type="EMBL" id="SLM85095.1"/>
    </source>
</evidence>
<dbReference type="GO" id="GO:0009384">
    <property type="term" value="F:N-acylmannosamine kinase activity"/>
    <property type="evidence" value="ECO:0007669"/>
    <property type="project" value="UniProtKB-EC"/>
</dbReference>
<dbReference type="Gene3D" id="3.30.420.40">
    <property type="match status" value="2"/>
</dbReference>
<keyword evidence="2" id="KW-0418">Kinase</keyword>
<name>A0A1X6WLF0_9ENTE</name>
<keyword evidence="3" id="KW-1185">Reference proteome</keyword>
<reference evidence="3" key="1">
    <citation type="submission" date="2017-02" db="EMBL/GenBank/DDBJ databases">
        <authorList>
            <person name="Dridi B."/>
        </authorList>
    </citation>
    <scope>NUCLEOTIDE SEQUENCE [LARGE SCALE GENOMIC DNA]</scope>
    <source>
        <strain evidence="3">bH819</strain>
    </source>
</reference>
<keyword evidence="2" id="KW-0808">Transferase</keyword>
<dbReference type="InterPro" id="IPR000600">
    <property type="entry name" value="ROK"/>
</dbReference>
<dbReference type="PANTHER" id="PTHR18964">
    <property type="entry name" value="ROK (REPRESSOR, ORF, KINASE) FAMILY"/>
    <property type="match status" value="1"/>
</dbReference>
<organism evidence="2 3">
    <name type="scientific">Vagococcus fluvialis bH819</name>
    <dbReference type="NCBI Taxonomy" id="1255619"/>
    <lineage>
        <taxon>Bacteria</taxon>
        <taxon>Bacillati</taxon>
        <taxon>Bacillota</taxon>
        <taxon>Bacilli</taxon>
        <taxon>Lactobacillales</taxon>
        <taxon>Enterococcaceae</taxon>
        <taxon>Vagococcus</taxon>
    </lineage>
</organism>
<gene>
    <name evidence="2" type="ORF">FM121_03290</name>
</gene>
<dbReference type="Pfam" id="PF00480">
    <property type="entry name" value="ROK"/>
    <property type="match status" value="1"/>
</dbReference>
<dbReference type="PANTHER" id="PTHR18964:SF170">
    <property type="entry name" value="SUGAR KINASE"/>
    <property type="match status" value="1"/>
</dbReference>
<proteinExistence type="inferred from homology"/>
<dbReference type="SUPFAM" id="SSF53067">
    <property type="entry name" value="Actin-like ATPase domain"/>
    <property type="match status" value="1"/>
</dbReference>
<dbReference type="EMBL" id="FWFD01000007">
    <property type="protein sequence ID" value="SLM85095.1"/>
    <property type="molecule type" value="Genomic_DNA"/>
</dbReference>
<dbReference type="InterPro" id="IPR043129">
    <property type="entry name" value="ATPase_NBD"/>
</dbReference>
<dbReference type="AlphaFoldDB" id="A0A1X6WLF0"/>
<dbReference type="Proteomes" id="UP000195918">
    <property type="component" value="Unassembled WGS sequence"/>
</dbReference>
<accession>A0A1X6WLF0</accession>
<evidence type="ECO:0000256" key="1">
    <source>
        <dbReference type="ARBA" id="ARBA00006479"/>
    </source>
</evidence>
<protein>
    <submittedName>
        <fullName evidence="2">N-acetylmannosamine kinase</fullName>
        <ecNumber evidence="2">2.7.1.60</ecNumber>
    </submittedName>
</protein>
<sequence>MKLVIDIGGTSIKYALCEHGKLSEIKQVNSPQKWEAMIVVFKEILAEYKEEFSEVISVNISVPGVPNKETGRIDGASSLHYLHEVAFLSELSTIFKRPIYFENDANCASLAELHFGAGQGCQDMLFLIIGTGIGGTVIYDRTIQKGRHHFAGEFGMMLVDGRREWAELGSTVHMARKVSKELGYKVDGKEAFELAKKGNQIAQKQVEELYFYLALGIYNLQYILDPEVIIIGGGISAQPELVSEIEQQLQKIMTFGQRSPLFPKVEVCKFGNDANLIGASMIEKH</sequence>
<comment type="similarity">
    <text evidence="1">Belongs to the ROK (NagC/XylR) family.</text>
</comment>
<dbReference type="EC" id="2.7.1.60" evidence="2"/>
<evidence type="ECO:0000313" key="3">
    <source>
        <dbReference type="Proteomes" id="UP000195918"/>
    </source>
</evidence>